<evidence type="ECO:0000313" key="2">
    <source>
        <dbReference type="EMBL" id="CEK51234.1"/>
    </source>
</evidence>
<reference evidence="2" key="1">
    <citation type="submission" date="2014-12" db="EMBL/GenBank/DDBJ databases">
        <title>Insight into the proteome of Arion vulgaris.</title>
        <authorList>
            <person name="Aradska J."/>
            <person name="Bulat T."/>
            <person name="Smidak R."/>
            <person name="Sarate P."/>
            <person name="Gangsoo J."/>
            <person name="Sialana F."/>
            <person name="Bilban M."/>
            <person name="Lubec G."/>
        </authorList>
    </citation>
    <scope>NUCLEOTIDE SEQUENCE</scope>
    <source>
        <tissue evidence="2">Skin</tissue>
    </source>
</reference>
<dbReference type="InterPro" id="IPR036249">
    <property type="entry name" value="Thioredoxin-like_sf"/>
</dbReference>
<feature type="non-terminal residue" evidence="2">
    <location>
        <position position="67"/>
    </location>
</feature>
<dbReference type="Gene3D" id="3.40.30.10">
    <property type="entry name" value="Glutaredoxin"/>
    <property type="match status" value="1"/>
</dbReference>
<evidence type="ECO:0000259" key="1">
    <source>
        <dbReference type="Pfam" id="PF00085"/>
    </source>
</evidence>
<feature type="domain" description="Thioredoxin" evidence="1">
    <location>
        <begin position="8"/>
        <end position="56"/>
    </location>
</feature>
<protein>
    <recommendedName>
        <fullName evidence="1">Thioredoxin domain-containing protein</fullName>
    </recommendedName>
</protein>
<dbReference type="EMBL" id="HACG01004369">
    <property type="protein sequence ID" value="CEK51234.1"/>
    <property type="molecule type" value="Transcribed_RNA"/>
</dbReference>
<feature type="non-terminal residue" evidence="2">
    <location>
        <position position="1"/>
    </location>
</feature>
<organism evidence="2">
    <name type="scientific">Arion vulgaris</name>
    <dbReference type="NCBI Taxonomy" id="1028688"/>
    <lineage>
        <taxon>Eukaryota</taxon>
        <taxon>Metazoa</taxon>
        <taxon>Spiralia</taxon>
        <taxon>Lophotrochozoa</taxon>
        <taxon>Mollusca</taxon>
        <taxon>Gastropoda</taxon>
        <taxon>Heterobranchia</taxon>
        <taxon>Euthyneura</taxon>
        <taxon>Panpulmonata</taxon>
        <taxon>Eupulmonata</taxon>
        <taxon>Stylommatophora</taxon>
        <taxon>Helicina</taxon>
        <taxon>Arionoidea</taxon>
        <taxon>Arionidae</taxon>
        <taxon>Arion</taxon>
    </lineage>
</organism>
<dbReference type="SUPFAM" id="SSF52833">
    <property type="entry name" value="Thioredoxin-like"/>
    <property type="match status" value="1"/>
</dbReference>
<dbReference type="AlphaFoldDB" id="A0A0B6Y506"/>
<name>A0A0B6Y506_9EUPU</name>
<dbReference type="InterPro" id="IPR013766">
    <property type="entry name" value="Thioredoxin_domain"/>
</dbReference>
<proteinExistence type="predicted"/>
<dbReference type="Pfam" id="PF00085">
    <property type="entry name" value="Thioredoxin"/>
    <property type="match status" value="1"/>
</dbReference>
<sequence>NYWLQASEKTCKHNHAFASVDCSTDSTLCHRQTVTSCPLFRLYTNGRPIGNITGSSFLTSANMKNSV</sequence>
<accession>A0A0B6Y506</accession>
<gene>
    <name evidence="2" type="primary">ORF12884</name>
</gene>